<dbReference type="Ensembl" id="ENSMGAT00000031104.1">
    <property type="protein sequence ID" value="ENSMGAP00000025978.1"/>
    <property type="gene ID" value="ENSMGAG00000018743.1"/>
</dbReference>
<evidence type="ECO:0000313" key="2">
    <source>
        <dbReference type="Ensembl" id="ENSMGAP00000025978.1"/>
    </source>
</evidence>
<protein>
    <submittedName>
        <fullName evidence="2">Uncharacterized protein</fullName>
    </submittedName>
</protein>
<evidence type="ECO:0000313" key="3">
    <source>
        <dbReference type="Proteomes" id="UP000001645"/>
    </source>
</evidence>
<reference evidence="2" key="2">
    <citation type="submission" date="2025-08" db="UniProtKB">
        <authorList>
            <consortium name="Ensembl"/>
        </authorList>
    </citation>
    <scope>IDENTIFICATION</scope>
</reference>
<dbReference type="InParanoid" id="A0A803Y2I1"/>
<evidence type="ECO:0000256" key="1">
    <source>
        <dbReference type="SAM" id="MobiDB-lite"/>
    </source>
</evidence>
<organism evidence="2 3">
    <name type="scientific">Meleagris gallopavo</name>
    <name type="common">Wild turkey</name>
    <dbReference type="NCBI Taxonomy" id="9103"/>
    <lineage>
        <taxon>Eukaryota</taxon>
        <taxon>Metazoa</taxon>
        <taxon>Chordata</taxon>
        <taxon>Craniata</taxon>
        <taxon>Vertebrata</taxon>
        <taxon>Euteleostomi</taxon>
        <taxon>Archelosauria</taxon>
        <taxon>Archosauria</taxon>
        <taxon>Dinosauria</taxon>
        <taxon>Saurischia</taxon>
        <taxon>Theropoda</taxon>
        <taxon>Coelurosauria</taxon>
        <taxon>Aves</taxon>
        <taxon>Neognathae</taxon>
        <taxon>Galloanserae</taxon>
        <taxon>Galliformes</taxon>
        <taxon>Phasianidae</taxon>
        <taxon>Meleagridinae</taxon>
        <taxon>Meleagris</taxon>
    </lineage>
</organism>
<feature type="region of interest" description="Disordered" evidence="1">
    <location>
        <begin position="1"/>
        <end position="22"/>
    </location>
</feature>
<dbReference type="Proteomes" id="UP000001645">
    <property type="component" value="Unplaced"/>
</dbReference>
<sequence length="87" mass="9635">MTRGVTSSVRAGGAKMAAGKAQRYEAFVSDVLQRDLRSVTSSTRDSPQRSRMERRWDPNGTPMGPQRDLNGTPMGPEWDPMRPQIGT</sequence>
<dbReference type="AlphaFoldDB" id="A0A803Y2I1"/>
<name>A0A803Y2I1_MELGA</name>
<feature type="region of interest" description="Disordered" evidence="1">
    <location>
        <begin position="34"/>
        <end position="87"/>
    </location>
</feature>
<proteinExistence type="predicted"/>
<accession>A0A803Y2I1</accession>
<feature type="compositionally biased region" description="Low complexity" evidence="1">
    <location>
        <begin position="11"/>
        <end position="21"/>
    </location>
</feature>
<keyword evidence="3" id="KW-1185">Reference proteome</keyword>
<feature type="compositionally biased region" description="Basic and acidic residues" evidence="1">
    <location>
        <begin position="46"/>
        <end position="57"/>
    </location>
</feature>
<reference evidence="2" key="1">
    <citation type="journal article" date="2010" name="PLoS Biol.">
        <title>Multi-platform next-generation sequencing of the domestic turkey (Meleagris gallopavo): genome assembly and analysis.</title>
        <authorList>
            <person name="Dalloul R.A."/>
            <person name="Long J.A."/>
            <person name="Zimin A.V."/>
            <person name="Aslam L."/>
            <person name="Beal K."/>
            <person name="Blomberg L.A."/>
            <person name="Bouffard P."/>
            <person name="Burt D.W."/>
            <person name="Crasta O."/>
            <person name="Crooijmans R.P."/>
            <person name="Cooper K."/>
            <person name="Coulombe R.A."/>
            <person name="De S."/>
            <person name="Delany M.E."/>
            <person name="Dodgson J.B."/>
            <person name="Dong J.J."/>
            <person name="Evans C."/>
            <person name="Frederickson K.M."/>
            <person name="Flicek P."/>
            <person name="Florea L."/>
            <person name="Folkerts O."/>
            <person name="Groenen M.A."/>
            <person name="Harkins T.T."/>
            <person name="Herrero J."/>
            <person name="Hoffmann S."/>
            <person name="Megens H.J."/>
            <person name="Jiang A."/>
            <person name="de Jong P."/>
            <person name="Kaiser P."/>
            <person name="Kim H."/>
            <person name="Kim K.W."/>
            <person name="Kim S."/>
            <person name="Langenberger D."/>
            <person name="Lee M.K."/>
            <person name="Lee T."/>
            <person name="Mane S."/>
            <person name="Marcais G."/>
            <person name="Marz M."/>
            <person name="McElroy A.P."/>
            <person name="Modise T."/>
            <person name="Nefedov M."/>
            <person name="Notredame C."/>
            <person name="Paton I.R."/>
            <person name="Payne W.S."/>
            <person name="Pertea G."/>
            <person name="Prickett D."/>
            <person name="Puiu D."/>
            <person name="Qioa D."/>
            <person name="Raineri E."/>
            <person name="Ruffier M."/>
            <person name="Salzberg S.L."/>
            <person name="Schatz M.C."/>
            <person name="Scheuring C."/>
            <person name="Schmidt C.J."/>
            <person name="Schroeder S."/>
            <person name="Searle S.M."/>
            <person name="Smith E.J."/>
            <person name="Smith J."/>
            <person name="Sonstegard T.S."/>
            <person name="Stadler P.F."/>
            <person name="Tafer H."/>
            <person name="Tu Z.J."/>
            <person name="Van Tassell C.P."/>
            <person name="Vilella A.J."/>
            <person name="Williams K.P."/>
            <person name="Yorke J.A."/>
            <person name="Zhang L."/>
            <person name="Zhang H.B."/>
            <person name="Zhang X."/>
            <person name="Zhang Y."/>
            <person name="Reed K.M."/>
        </authorList>
    </citation>
    <scope>NUCLEOTIDE SEQUENCE [LARGE SCALE GENOMIC DNA]</scope>
</reference>
<reference evidence="2" key="3">
    <citation type="submission" date="2025-09" db="UniProtKB">
        <authorList>
            <consortium name="Ensembl"/>
        </authorList>
    </citation>
    <scope>IDENTIFICATION</scope>
</reference>